<organism evidence="1">
    <name type="scientific">Anguilla anguilla</name>
    <name type="common">European freshwater eel</name>
    <name type="synonym">Muraena anguilla</name>
    <dbReference type="NCBI Taxonomy" id="7936"/>
    <lineage>
        <taxon>Eukaryota</taxon>
        <taxon>Metazoa</taxon>
        <taxon>Chordata</taxon>
        <taxon>Craniata</taxon>
        <taxon>Vertebrata</taxon>
        <taxon>Euteleostomi</taxon>
        <taxon>Actinopterygii</taxon>
        <taxon>Neopterygii</taxon>
        <taxon>Teleostei</taxon>
        <taxon>Anguilliformes</taxon>
        <taxon>Anguillidae</taxon>
        <taxon>Anguilla</taxon>
    </lineage>
</organism>
<dbReference type="EMBL" id="GBXM01080878">
    <property type="protein sequence ID" value="JAH27699.1"/>
    <property type="molecule type" value="Transcribed_RNA"/>
</dbReference>
<name>A0A0E9RF23_ANGAN</name>
<proteinExistence type="predicted"/>
<accession>A0A0E9RF23</accession>
<sequence length="15" mass="1770">MLVRNCKLQLSHSQL</sequence>
<evidence type="ECO:0000313" key="1">
    <source>
        <dbReference type="EMBL" id="JAH27699.1"/>
    </source>
</evidence>
<reference evidence="1" key="1">
    <citation type="submission" date="2014-11" db="EMBL/GenBank/DDBJ databases">
        <authorList>
            <person name="Amaro Gonzalez C."/>
        </authorList>
    </citation>
    <scope>NUCLEOTIDE SEQUENCE</scope>
</reference>
<protein>
    <submittedName>
        <fullName evidence="1">Uncharacterized protein</fullName>
    </submittedName>
</protein>
<reference evidence="1" key="2">
    <citation type="journal article" date="2015" name="Fish Shellfish Immunol.">
        <title>Early steps in the European eel (Anguilla anguilla)-Vibrio vulnificus interaction in the gills: Role of the RtxA13 toxin.</title>
        <authorList>
            <person name="Callol A."/>
            <person name="Pajuelo D."/>
            <person name="Ebbesson L."/>
            <person name="Teles M."/>
            <person name="MacKenzie S."/>
            <person name="Amaro C."/>
        </authorList>
    </citation>
    <scope>NUCLEOTIDE SEQUENCE</scope>
</reference>